<dbReference type="RefSeq" id="WP_022602513.1">
    <property type="nucleotide sequence ID" value="NZ_KI440832.1"/>
</dbReference>
<dbReference type="Gene3D" id="3.30.565.10">
    <property type="entry name" value="Histidine kinase-like ATPase, C-terminal domain"/>
    <property type="match status" value="1"/>
</dbReference>
<protein>
    <recommendedName>
        <fullName evidence="3">histidine kinase</fullName>
        <ecNumber evidence="3">2.7.13.3</ecNumber>
    </recommendedName>
</protein>
<dbReference type="InterPro" id="IPR003661">
    <property type="entry name" value="HisK_dim/P_dom"/>
</dbReference>
<dbReference type="OrthoDB" id="594725at2"/>
<accession>A0A495WI79</accession>
<dbReference type="FunFam" id="1.10.287.130:FF:000001">
    <property type="entry name" value="Two-component sensor histidine kinase"/>
    <property type="match status" value="1"/>
</dbReference>
<evidence type="ECO:0000256" key="8">
    <source>
        <dbReference type="ARBA" id="ARBA00022741"/>
    </source>
</evidence>
<evidence type="ECO:0000256" key="13">
    <source>
        <dbReference type="ARBA" id="ARBA00023136"/>
    </source>
</evidence>
<keyword evidence="11 14" id="KW-1133">Transmembrane helix</keyword>
<dbReference type="SUPFAM" id="SSF158472">
    <property type="entry name" value="HAMP domain-like"/>
    <property type="match status" value="1"/>
</dbReference>
<evidence type="ECO:0000313" key="18">
    <source>
        <dbReference type="Proteomes" id="UP000269493"/>
    </source>
</evidence>
<dbReference type="Gene3D" id="1.10.287.130">
    <property type="match status" value="1"/>
</dbReference>
<comment type="subcellular location">
    <subcellularLocation>
        <location evidence="2">Cell membrane</location>
        <topology evidence="2">Multi-pass membrane protein</topology>
    </subcellularLocation>
</comment>
<dbReference type="PROSITE" id="PS50109">
    <property type="entry name" value="HIS_KIN"/>
    <property type="match status" value="1"/>
</dbReference>
<comment type="catalytic activity">
    <reaction evidence="1">
        <text>ATP + protein L-histidine = ADP + protein N-phospho-L-histidine.</text>
        <dbReference type="EC" id="2.7.13.3"/>
    </reaction>
</comment>
<keyword evidence="18" id="KW-1185">Reference proteome</keyword>
<keyword evidence="8" id="KW-0547">Nucleotide-binding</keyword>
<dbReference type="SMART" id="SM00304">
    <property type="entry name" value="HAMP"/>
    <property type="match status" value="1"/>
</dbReference>
<feature type="domain" description="HAMP" evidence="16">
    <location>
        <begin position="176"/>
        <end position="229"/>
    </location>
</feature>
<dbReference type="Pfam" id="PF00512">
    <property type="entry name" value="HisKA"/>
    <property type="match status" value="1"/>
</dbReference>
<evidence type="ECO:0000256" key="1">
    <source>
        <dbReference type="ARBA" id="ARBA00000085"/>
    </source>
</evidence>
<reference evidence="17 18" key="1">
    <citation type="submission" date="2018-10" db="EMBL/GenBank/DDBJ databases">
        <title>Genomic Encyclopedia of Archaeal and Bacterial Type Strains, Phase II (KMG-II): from individual species to whole genera.</title>
        <authorList>
            <person name="Goeker M."/>
        </authorList>
    </citation>
    <scope>NUCLEOTIDE SEQUENCE [LARGE SCALE GENOMIC DNA]</scope>
    <source>
        <strain evidence="17 18">NSB1</strain>
    </source>
</reference>
<dbReference type="Proteomes" id="UP000269493">
    <property type="component" value="Unassembled WGS sequence"/>
</dbReference>
<keyword evidence="6" id="KW-0808">Transferase</keyword>
<organism evidence="17 18">
    <name type="scientific">Coprobacter fastidiosus NSB1 = JCM 33896</name>
    <dbReference type="NCBI Taxonomy" id="1349822"/>
    <lineage>
        <taxon>Bacteria</taxon>
        <taxon>Pseudomonadati</taxon>
        <taxon>Bacteroidota</taxon>
        <taxon>Bacteroidia</taxon>
        <taxon>Bacteroidales</taxon>
        <taxon>Barnesiellaceae</taxon>
        <taxon>Coprobacter</taxon>
    </lineage>
</organism>
<evidence type="ECO:0000256" key="11">
    <source>
        <dbReference type="ARBA" id="ARBA00022989"/>
    </source>
</evidence>
<dbReference type="GeneID" id="92927177"/>
<gene>
    <name evidence="17" type="ORF">BC742_0017</name>
</gene>
<evidence type="ECO:0000313" key="17">
    <source>
        <dbReference type="EMBL" id="RKT60980.1"/>
    </source>
</evidence>
<keyword evidence="4" id="KW-1003">Cell membrane</keyword>
<dbReference type="SMART" id="SM00388">
    <property type="entry name" value="HisKA"/>
    <property type="match status" value="1"/>
</dbReference>
<sequence length="442" mass="51289">MKIGHKIALFYTTTAVSIITVIVIIFYFFTTRYINTLYYSYLVDKAYITAQKHWEKDEVDESSYQIIQKKYNELLPLAHEILLNADSISSDEDSLQLFLSADQIQKLFTKTPITFKHGKQLGAALYYPDNEGNFIVIILSENHYGDNIIDHILILMIILIFFSIILIYLTGRIYSNRILAPLQNLLKELKRIRGNNLNIRLKRTDNNDELDTLIQTLNEMLDRIDTAFKSEKAFINNASHELNNPITAIQGECEISLMKKRSVEEYIAALQRIMTESKRISRLTQNLLSLSHQEEEMQMRPSELIFLGYWLKERFKNNDRIQLLLNEKCYDITVEANSELLEIALRNIIDNACKYSGNKTVQIRLFYDSSKKIIEITDHGIGIPQEEINHIFQSFYRASNAREYPGYGIGLSLSLKILSYYGGKVEISSELNKYTTFSIIFE</sequence>
<evidence type="ECO:0000256" key="9">
    <source>
        <dbReference type="ARBA" id="ARBA00022777"/>
    </source>
</evidence>
<keyword evidence="7 14" id="KW-0812">Transmembrane</keyword>
<dbReference type="InterPro" id="IPR036890">
    <property type="entry name" value="HATPase_C_sf"/>
</dbReference>
<dbReference type="Pfam" id="PF00672">
    <property type="entry name" value="HAMP"/>
    <property type="match status" value="1"/>
</dbReference>
<dbReference type="GO" id="GO:0005886">
    <property type="term" value="C:plasma membrane"/>
    <property type="evidence" value="ECO:0007669"/>
    <property type="project" value="UniProtKB-SubCell"/>
</dbReference>
<dbReference type="SUPFAM" id="SSF55874">
    <property type="entry name" value="ATPase domain of HSP90 chaperone/DNA topoisomerase II/histidine kinase"/>
    <property type="match status" value="1"/>
</dbReference>
<evidence type="ECO:0000259" key="15">
    <source>
        <dbReference type="PROSITE" id="PS50109"/>
    </source>
</evidence>
<evidence type="ECO:0000256" key="12">
    <source>
        <dbReference type="ARBA" id="ARBA00023012"/>
    </source>
</evidence>
<dbReference type="GO" id="GO:0000155">
    <property type="term" value="F:phosphorelay sensor kinase activity"/>
    <property type="evidence" value="ECO:0007669"/>
    <property type="project" value="InterPro"/>
</dbReference>
<keyword evidence="13 14" id="KW-0472">Membrane</keyword>
<evidence type="ECO:0000256" key="7">
    <source>
        <dbReference type="ARBA" id="ARBA00022692"/>
    </source>
</evidence>
<dbReference type="InterPro" id="IPR036097">
    <property type="entry name" value="HisK_dim/P_sf"/>
</dbReference>
<dbReference type="AlphaFoldDB" id="A0A495WI79"/>
<dbReference type="SMART" id="SM00387">
    <property type="entry name" value="HATPase_c"/>
    <property type="match status" value="1"/>
</dbReference>
<dbReference type="InterPro" id="IPR005467">
    <property type="entry name" value="His_kinase_dom"/>
</dbReference>
<keyword evidence="5" id="KW-0597">Phosphoprotein</keyword>
<dbReference type="PRINTS" id="PR00344">
    <property type="entry name" value="BCTRLSENSOR"/>
</dbReference>
<dbReference type="Pfam" id="PF02518">
    <property type="entry name" value="HATPase_c"/>
    <property type="match status" value="1"/>
</dbReference>
<feature type="domain" description="Histidine kinase" evidence="15">
    <location>
        <begin position="237"/>
        <end position="442"/>
    </location>
</feature>
<evidence type="ECO:0000256" key="6">
    <source>
        <dbReference type="ARBA" id="ARBA00022679"/>
    </source>
</evidence>
<dbReference type="PANTHER" id="PTHR45528">
    <property type="entry name" value="SENSOR HISTIDINE KINASE CPXA"/>
    <property type="match status" value="1"/>
</dbReference>
<keyword evidence="9 17" id="KW-0418">Kinase</keyword>
<dbReference type="SUPFAM" id="SSF47384">
    <property type="entry name" value="Homodimeric domain of signal transducing histidine kinase"/>
    <property type="match status" value="1"/>
</dbReference>
<dbReference type="PANTHER" id="PTHR45528:SF1">
    <property type="entry name" value="SENSOR HISTIDINE KINASE CPXA"/>
    <property type="match status" value="1"/>
</dbReference>
<dbReference type="InterPro" id="IPR003660">
    <property type="entry name" value="HAMP_dom"/>
</dbReference>
<feature type="transmembrane region" description="Helical" evidence="14">
    <location>
        <begin position="7"/>
        <end position="29"/>
    </location>
</feature>
<evidence type="ECO:0000256" key="3">
    <source>
        <dbReference type="ARBA" id="ARBA00012438"/>
    </source>
</evidence>
<dbReference type="GO" id="GO:0005524">
    <property type="term" value="F:ATP binding"/>
    <property type="evidence" value="ECO:0007669"/>
    <property type="project" value="UniProtKB-KW"/>
</dbReference>
<name>A0A495WI79_9BACT</name>
<dbReference type="InterPro" id="IPR050398">
    <property type="entry name" value="HssS/ArlS-like"/>
</dbReference>
<dbReference type="InterPro" id="IPR003594">
    <property type="entry name" value="HATPase_dom"/>
</dbReference>
<dbReference type="CDD" id="cd06225">
    <property type="entry name" value="HAMP"/>
    <property type="match status" value="1"/>
</dbReference>
<dbReference type="Gene3D" id="6.10.340.10">
    <property type="match status" value="1"/>
</dbReference>
<evidence type="ECO:0000256" key="2">
    <source>
        <dbReference type="ARBA" id="ARBA00004651"/>
    </source>
</evidence>
<dbReference type="EC" id="2.7.13.3" evidence="3"/>
<evidence type="ECO:0000256" key="4">
    <source>
        <dbReference type="ARBA" id="ARBA00022475"/>
    </source>
</evidence>
<evidence type="ECO:0000256" key="14">
    <source>
        <dbReference type="SAM" id="Phobius"/>
    </source>
</evidence>
<keyword evidence="12" id="KW-0902">Two-component regulatory system</keyword>
<proteinExistence type="predicted"/>
<dbReference type="PROSITE" id="PS50885">
    <property type="entry name" value="HAMP"/>
    <property type="match status" value="1"/>
</dbReference>
<keyword evidence="10" id="KW-0067">ATP-binding</keyword>
<evidence type="ECO:0000256" key="10">
    <source>
        <dbReference type="ARBA" id="ARBA00022840"/>
    </source>
</evidence>
<feature type="transmembrane region" description="Helical" evidence="14">
    <location>
        <begin position="148"/>
        <end position="169"/>
    </location>
</feature>
<dbReference type="InterPro" id="IPR004358">
    <property type="entry name" value="Sig_transdc_His_kin-like_C"/>
</dbReference>
<evidence type="ECO:0000256" key="5">
    <source>
        <dbReference type="ARBA" id="ARBA00022553"/>
    </source>
</evidence>
<evidence type="ECO:0000259" key="16">
    <source>
        <dbReference type="PROSITE" id="PS50885"/>
    </source>
</evidence>
<comment type="caution">
    <text evidence="17">The sequence shown here is derived from an EMBL/GenBank/DDBJ whole genome shotgun (WGS) entry which is preliminary data.</text>
</comment>
<dbReference type="CDD" id="cd00082">
    <property type="entry name" value="HisKA"/>
    <property type="match status" value="1"/>
</dbReference>
<dbReference type="EMBL" id="RBXN01000001">
    <property type="protein sequence ID" value="RKT60980.1"/>
    <property type="molecule type" value="Genomic_DNA"/>
</dbReference>
<dbReference type="CDD" id="cd00075">
    <property type="entry name" value="HATPase"/>
    <property type="match status" value="1"/>
</dbReference>